<dbReference type="SUPFAM" id="SSF50969">
    <property type="entry name" value="YVTN repeat-like/Quinoprotein amine dehydrogenase"/>
    <property type="match status" value="1"/>
</dbReference>
<dbReference type="Pfam" id="PF05096">
    <property type="entry name" value="Glu_cyclase_2"/>
    <property type="match status" value="1"/>
</dbReference>
<reference evidence="3" key="1">
    <citation type="journal article" date="2019" name="Int. J. Syst. Evol. Microbiol.">
        <title>The Global Catalogue of Microorganisms (GCM) 10K type strain sequencing project: providing services to taxonomists for standard genome sequencing and annotation.</title>
        <authorList>
            <consortium name="The Broad Institute Genomics Platform"/>
            <consortium name="The Broad Institute Genome Sequencing Center for Infectious Disease"/>
            <person name="Wu L."/>
            <person name="Ma J."/>
        </authorList>
    </citation>
    <scope>NUCLEOTIDE SEQUENCE [LARGE SCALE GENOMIC DNA]</scope>
    <source>
        <strain evidence="3">JCM 17085</strain>
    </source>
</reference>
<dbReference type="PANTHER" id="PTHR31270:SF1">
    <property type="entry name" value="GLUTAMINYL-PEPTIDE CYCLOTRANSFERASE"/>
    <property type="match status" value="1"/>
</dbReference>
<keyword evidence="3" id="KW-1185">Reference proteome</keyword>
<organism evidence="2 3">
    <name type="scientific">Mucilaginibacter panaciglaebae</name>
    <dbReference type="NCBI Taxonomy" id="502331"/>
    <lineage>
        <taxon>Bacteria</taxon>
        <taxon>Pseudomonadati</taxon>
        <taxon>Bacteroidota</taxon>
        <taxon>Sphingobacteriia</taxon>
        <taxon>Sphingobacteriales</taxon>
        <taxon>Sphingobacteriaceae</taxon>
        <taxon>Mucilaginibacter</taxon>
    </lineage>
</organism>
<dbReference type="EMBL" id="BAABCV010000004">
    <property type="protein sequence ID" value="GAA4091791.1"/>
    <property type="molecule type" value="Genomic_DNA"/>
</dbReference>
<dbReference type="InterPro" id="IPR007788">
    <property type="entry name" value="QCT"/>
</dbReference>
<evidence type="ECO:0000313" key="3">
    <source>
        <dbReference type="Proteomes" id="UP001500841"/>
    </source>
</evidence>
<sequence length="366" mass="40591">MKNKYLLLIAAGALFAACKSKSDNGAIAITMTPNAGLGVADNKPVQAMVHYPASFSPDSVVYYMDSVRIGSKEDSSVMSIRVDTMRMGLRTIMAKVWKDGEVHLGMTTFFKVPAQMPERLTYNVVNKFPHDTSADTHGLSYDNGFLYESVGDTAHAEIRKVDLKTGKVLIRQVLSGSHAARGNTIVGDKVIVFVDKDRVGYEFDKNTLKPMGQFTRSVGITAGGATNDGKKIYFDDGRNRIWTIDKNTYKPAGFIDVYDNESPVSLINELEYVDGKIYANVYGFDTIVIIDLNGGVNQAINMMNIWPFKERPKKFNNEDNVINGIAYDAQGKRLFVTGRHWSWLFEIKVAKHLPEGIAAPEPAPQQ</sequence>
<dbReference type="Proteomes" id="UP001500841">
    <property type="component" value="Unassembled WGS sequence"/>
</dbReference>
<keyword evidence="1" id="KW-0732">Signal</keyword>
<feature type="signal peptide" evidence="1">
    <location>
        <begin position="1"/>
        <end position="22"/>
    </location>
</feature>
<proteinExistence type="predicted"/>
<evidence type="ECO:0000256" key="1">
    <source>
        <dbReference type="SAM" id="SignalP"/>
    </source>
</evidence>
<evidence type="ECO:0008006" key="4">
    <source>
        <dbReference type="Google" id="ProtNLM"/>
    </source>
</evidence>
<feature type="chain" id="PRO_5045279488" description="Glutamine cyclotransferase" evidence="1">
    <location>
        <begin position="23"/>
        <end position="366"/>
    </location>
</feature>
<accession>A0ABP7WN02</accession>
<gene>
    <name evidence="2" type="ORF">GCM10022392_12180</name>
</gene>
<comment type="caution">
    <text evidence="2">The sequence shown here is derived from an EMBL/GenBank/DDBJ whole genome shotgun (WGS) entry which is preliminary data.</text>
</comment>
<dbReference type="Gene3D" id="2.130.10.10">
    <property type="entry name" value="YVTN repeat-like/Quinoprotein amine dehydrogenase"/>
    <property type="match status" value="1"/>
</dbReference>
<name>A0ABP7WN02_9SPHI</name>
<dbReference type="PROSITE" id="PS51257">
    <property type="entry name" value="PROKAR_LIPOPROTEIN"/>
    <property type="match status" value="1"/>
</dbReference>
<protein>
    <recommendedName>
        <fullName evidence="4">Glutamine cyclotransferase</fullName>
    </recommendedName>
</protein>
<dbReference type="RefSeq" id="WP_345101848.1">
    <property type="nucleotide sequence ID" value="NZ_BAABCV010000004.1"/>
</dbReference>
<evidence type="ECO:0000313" key="2">
    <source>
        <dbReference type="EMBL" id="GAA4091791.1"/>
    </source>
</evidence>
<dbReference type="InterPro" id="IPR015943">
    <property type="entry name" value="WD40/YVTN_repeat-like_dom_sf"/>
</dbReference>
<dbReference type="PANTHER" id="PTHR31270">
    <property type="entry name" value="GLUTAMINYL-PEPTIDE CYCLOTRANSFERASE"/>
    <property type="match status" value="1"/>
</dbReference>
<dbReference type="InterPro" id="IPR011044">
    <property type="entry name" value="Quino_amine_DH_bsu"/>
</dbReference>